<feature type="transmembrane region" description="Helical" evidence="2">
    <location>
        <begin position="304"/>
        <end position="323"/>
    </location>
</feature>
<proteinExistence type="inferred from homology"/>
<evidence type="ECO:0000259" key="3">
    <source>
        <dbReference type="Pfam" id="PF06738"/>
    </source>
</evidence>
<dbReference type="InterPro" id="IPR051361">
    <property type="entry name" value="ThrE/Ser_Exporter"/>
</dbReference>
<feature type="transmembrane region" description="Helical" evidence="2">
    <location>
        <begin position="124"/>
        <end position="144"/>
    </location>
</feature>
<feature type="transmembrane region" description="Helical" evidence="2">
    <location>
        <begin position="238"/>
        <end position="258"/>
    </location>
</feature>
<keyword evidence="2" id="KW-1133">Transmembrane helix</keyword>
<feature type="transmembrane region" description="Helical" evidence="2">
    <location>
        <begin position="329"/>
        <end position="347"/>
    </location>
</feature>
<evidence type="ECO:0000256" key="1">
    <source>
        <dbReference type="ARBA" id="ARBA00034125"/>
    </source>
</evidence>
<feature type="domain" description="Threonine/serine exporter-like N-terminal" evidence="3">
    <location>
        <begin position="19"/>
        <end position="258"/>
    </location>
</feature>
<feature type="transmembrane region" description="Helical" evidence="2">
    <location>
        <begin position="389"/>
        <end position="413"/>
    </location>
</feature>
<feature type="transmembrane region" description="Helical" evidence="2">
    <location>
        <begin position="175"/>
        <end position="197"/>
    </location>
</feature>
<keyword evidence="5" id="KW-1185">Reference proteome</keyword>
<organism evidence="4 5">
    <name type="scientific">Variovorax ureilyticus</name>
    <dbReference type="NCBI Taxonomy" id="1836198"/>
    <lineage>
        <taxon>Bacteria</taxon>
        <taxon>Pseudomonadati</taxon>
        <taxon>Pseudomonadota</taxon>
        <taxon>Betaproteobacteria</taxon>
        <taxon>Burkholderiales</taxon>
        <taxon>Comamonadaceae</taxon>
        <taxon>Variovorax</taxon>
    </lineage>
</organism>
<keyword evidence="2" id="KW-0472">Membrane</keyword>
<evidence type="ECO:0000313" key="5">
    <source>
        <dbReference type="Proteomes" id="UP001365846"/>
    </source>
</evidence>
<protein>
    <submittedName>
        <fullName evidence="4">Threonine/serine exporter family protein</fullName>
    </submittedName>
</protein>
<comment type="caution">
    <text evidence="4">The sequence shown here is derived from an EMBL/GenBank/DDBJ whole genome shotgun (WGS) entry which is preliminary data.</text>
</comment>
<reference evidence="4 5" key="1">
    <citation type="submission" date="2024-03" db="EMBL/GenBank/DDBJ databases">
        <title>Novel species of the genus Variovorax.</title>
        <authorList>
            <person name="Liu Q."/>
            <person name="Xin Y.-H."/>
        </authorList>
    </citation>
    <scope>NUCLEOTIDE SEQUENCE [LARGE SCALE GENOMIC DNA]</scope>
    <source>
        <strain evidence="4 5">KACC 18899</strain>
    </source>
</reference>
<dbReference type="InterPro" id="IPR010619">
    <property type="entry name" value="ThrE-like_N"/>
</dbReference>
<feature type="transmembrane region" description="Helical" evidence="2">
    <location>
        <begin position="150"/>
        <end position="168"/>
    </location>
</feature>
<comment type="similarity">
    <text evidence="1">Belongs to the ThrE exporter (TC 2.A.79) family.</text>
</comment>
<feature type="transmembrane region" description="Helical" evidence="2">
    <location>
        <begin position="359"/>
        <end position="377"/>
    </location>
</feature>
<dbReference type="EMBL" id="JBBKZU010000003">
    <property type="protein sequence ID" value="MEJ8810984.1"/>
    <property type="molecule type" value="Genomic_DNA"/>
</dbReference>
<sequence>MAPAPPPERTVLERRQLLRFLLRLGHLLLATGAPVGIVETTLRKLARVYRIVHFNALALPTVVFVNSAEEDSLQIEFTSEQGLVLSFDQIEAVYELARDAENKALDPIEGLQRIDAILAMKARFGLAGGIVGHVFATVGIALVLRPSADVVGAAAFLGLVVGLLKVLARDRGIITTLLPTVAAFVVALVSLLAAQHGFAASPIYVLVASLVTFLPGGTLATATVELAYGDVVSGGTRFVYGLLQLVFLVLGMLAAASIVGLPPDRLLVPSPDGGLRAWAPWLGVLLFGVGHVLHYAARLRTLPWLLGLLLVAQVGQLVGNAAFGGYMSGFFAAMLITPASYIVQYRLGGPPSMVTFTPAMWLLVPGSLGLIGMAELVGNDRLAGVENFIATLFTIVAIGLGSVIGTAVYNALFEPVFQRAGTMADAMLRYLRWRR</sequence>
<gene>
    <name evidence="4" type="ORF">WKW77_07875</name>
</gene>
<name>A0ABU8VBF4_9BURK</name>
<dbReference type="Pfam" id="PF06738">
    <property type="entry name" value="ThrE"/>
    <property type="match status" value="1"/>
</dbReference>
<dbReference type="RefSeq" id="WP_340356303.1">
    <property type="nucleotide sequence ID" value="NZ_JBBKZU010000003.1"/>
</dbReference>
<dbReference type="Proteomes" id="UP001365846">
    <property type="component" value="Unassembled WGS sequence"/>
</dbReference>
<accession>A0ABU8VBF4</accession>
<feature type="transmembrane region" description="Helical" evidence="2">
    <location>
        <begin position="278"/>
        <end position="297"/>
    </location>
</feature>
<evidence type="ECO:0000256" key="2">
    <source>
        <dbReference type="SAM" id="Phobius"/>
    </source>
</evidence>
<keyword evidence="2" id="KW-0812">Transmembrane</keyword>
<feature type="transmembrane region" description="Helical" evidence="2">
    <location>
        <begin position="203"/>
        <end position="226"/>
    </location>
</feature>
<dbReference type="PANTHER" id="PTHR31082:SF4">
    <property type="entry name" value="PHEROMONE-REGULATED MEMBRANE PROTEIN 10"/>
    <property type="match status" value="1"/>
</dbReference>
<evidence type="ECO:0000313" key="4">
    <source>
        <dbReference type="EMBL" id="MEJ8810984.1"/>
    </source>
</evidence>
<feature type="transmembrane region" description="Helical" evidence="2">
    <location>
        <begin position="20"/>
        <end position="42"/>
    </location>
</feature>
<dbReference type="PANTHER" id="PTHR31082">
    <property type="entry name" value="PHEROMONE-REGULATED MEMBRANE PROTEIN 10"/>
    <property type="match status" value="1"/>
</dbReference>